<reference evidence="11" key="2">
    <citation type="submission" date="2016-03" db="EMBL/GenBank/DDBJ databases">
        <title>Full-length assembly of Arabidopsis thaliana Ler reveals the complement of translocations and inversions.</title>
        <authorList>
            <person name="Zapata L."/>
            <person name="Schneeberger K."/>
            <person name="Ossowski S."/>
        </authorList>
    </citation>
    <scope>NUCLEOTIDE SEQUENCE [LARGE SCALE GENOMIC DNA]</scope>
    <source>
        <tissue evidence="11">Leaf</tissue>
    </source>
</reference>
<reference evidence="10 13" key="3">
    <citation type="submission" date="2020-09" db="EMBL/GenBank/DDBJ databases">
        <authorList>
            <person name="Ashkenazy H."/>
        </authorList>
    </citation>
    <scope>NUCLEOTIDE SEQUENCE [LARGE SCALE GENOMIC DNA]</scope>
    <source>
        <strain evidence="13">cv. Cdm-0</strain>
    </source>
</reference>
<feature type="transmembrane region" description="Helical" evidence="8">
    <location>
        <begin position="90"/>
        <end position="112"/>
    </location>
</feature>
<evidence type="ECO:0000256" key="4">
    <source>
        <dbReference type="ARBA" id="ARBA00022970"/>
    </source>
</evidence>
<comment type="subcellular location">
    <subcellularLocation>
        <location evidence="1">Membrane</location>
    </subcellularLocation>
</comment>
<reference evidence="12" key="1">
    <citation type="journal article" date="2016" name="Proc. Natl. Acad. Sci. U.S.A.">
        <title>Chromosome-level assembly of Arabidopsis thaliana Ler reveals the extent of translocation and inversion polymorphisms.</title>
        <authorList>
            <person name="Zapata L."/>
            <person name="Ding J."/>
            <person name="Willing E.M."/>
            <person name="Hartwig B."/>
            <person name="Bezdan D."/>
            <person name="Jiao W.B."/>
            <person name="Patel V."/>
            <person name="Velikkakam James G."/>
            <person name="Koornneef M."/>
            <person name="Ossowski S."/>
            <person name="Schneeberger K."/>
        </authorList>
    </citation>
    <scope>NUCLEOTIDE SEQUENCE [LARGE SCALE GENOMIC DNA]</scope>
    <source>
        <strain evidence="12">cv. Landsberg erecta</strain>
    </source>
</reference>
<feature type="transmembrane region" description="Helical" evidence="8">
    <location>
        <begin position="180"/>
        <end position="198"/>
    </location>
</feature>
<accession>A0A178UTG7</accession>
<feature type="transmembrane region" description="Helical" evidence="8">
    <location>
        <begin position="291"/>
        <end position="314"/>
    </location>
</feature>
<evidence type="ECO:0000256" key="6">
    <source>
        <dbReference type="ARBA" id="ARBA00023136"/>
    </source>
</evidence>
<dbReference type="Proteomes" id="UP000078284">
    <property type="component" value="Chromosome 4"/>
</dbReference>
<evidence type="ECO:0000256" key="3">
    <source>
        <dbReference type="ARBA" id="ARBA00022692"/>
    </source>
</evidence>
<evidence type="ECO:0000256" key="1">
    <source>
        <dbReference type="ARBA" id="ARBA00004370"/>
    </source>
</evidence>
<evidence type="ECO:0000313" key="13">
    <source>
        <dbReference type="Proteomes" id="UP000516314"/>
    </source>
</evidence>
<gene>
    <name evidence="11" type="ordered locus">AXX17_At4g40210</name>
    <name evidence="10" type="ORF">AT9943_LOCUS17561</name>
</gene>
<evidence type="ECO:0000313" key="11">
    <source>
        <dbReference type="EMBL" id="OAO96810.1"/>
    </source>
</evidence>
<keyword evidence="6 8" id="KW-0472">Membrane</keyword>
<feature type="transmembrane region" description="Helical" evidence="8">
    <location>
        <begin position="408"/>
        <end position="429"/>
    </location>
</feature>
<evidence type="ECO:0000256" key="2">
    <source>
        <dbReference type="ARBA" id="ARBA00022448"/>
    </source>
</evidence>
<dbReference type="AlphaFoldDB" id="A0A178UTG7"/>
<keyword evidence="2" id="KW-0813">Transport</keyword>
<feature type="transmembrane region" description="Helical" evidence="8">
    <location>
        <begin position="340"/>
        <end position="360"/>
    </location>
</feature>
<keyword evidence="4" id="KW-0029">Amino-acid transport</keyword>
<dbReference type="InterPro" id="IPR013057">
    <property type="entry name" value="AA_transpt_TM"/>
</dbReference>
<organism evidence="11 12">
    <name type="scientific">Arabidopsis thaliana</name>
    <name type="common">Mouse-ear cress</name>
    <dbReference type="NCBI Taxonomy" id="3702"/>
    <lineage>
        <taxon>Eukaryota</taxon>
        <taxon>Viridiplantae</taxon>
        <taxon>Streptophyta</taxon>
        <taxon>Embryophyta</taxon>
        <taxon>Tracheophyta</taxon>
        <taxon>Spermatophyta</taxon>
        <taxon>Magnoliopsida</taxon>
        <taxon>eudicotyledons</taxon>
        <taxon>Gunneridae</taxon>
        <taxon>Pentapetalae</taxon>
        <taxon>rosids</taxon>
        <taxon>malvids</taxon>
        <taxon>Brassicales</taxon>
        <taxon>Brassicaceae</taxon>
        <taxon>Camelineae</taxon>
        <taxon>Arabidopsis</taxon>
    </lineage>
</organism>
<feature type="transmembrane region" description="Helical" evidence="8">
    <location>
        <begin position="141"/>
        <end position="160"/>
    </location>
</feature>
<dbReference type="EMBL" id="LUHQ01000004">
    <property type="protein sequence ID" value="OAO96810.1"/>
    <property type="molecule type" value="Genomic_DNA"/>
</dbReference>
<feature type="transmembrane region" description="Helical" evidence="8">
    <location>
        <begin position="62"/>
        <end position="84"/>
    </location>
</feature>
<protein>
    <submittedName>
        <fullName evidence="10">(thale cress) hypothetical protein</fullName>
    </submittedName>
    <submittedName>
        <fullName evidence="11">LHT7</fullName>
    </submittedName>
</protein>
<dbReference type="Proteomes" id="UP000516314">
    <property type="component" value="Chromosome 4"/>
</dbReference>
<feature type="transmembrane region" description="Helical" evidence="8">
    <location>
        <begin position="381"/>
        <end position="402"/>
    </location>
</feature>
<evidence type="ECO:0000259" key="9">
    <source>
        <dbReference type="Pfam" id="PF01490"/>
    </source>
</evidence>
<feature type="domain" description="Amino acid transporter transmembrane" evidence="9">
    <location>
        <begin position="59"/>
        <end position="460"/>
    </location>
</feature>
<dbReference type="GO" id="GO:0006865">
    <property type="term" value="P:amino acid transport"/>
    <property type="evidence" value="ECO:0007669"/>
    <property type="project" value="UniProtKB-KW"/>
</dbReference>
<evidence type="ECO:0000313" key="10">
    <source>
        <dbReference type="EMBL" id="CAD5330002.1"/>
    </source>
</evidence>
<feature type="transmembrane region" description="Helical" evidence="8">
    <location>
        <begin position="441"/>
        <end position="464"/>
    </location>
</feature>
<proteinExistence type="predicted"/>
<dbReference type="Pfam" id="PF01490">
    <property type="entry name" value="Aa_trans"/>
    <property type="match status" value="1"/>
</dbReference>
<dbReference type="PANTHER" id="PTHR48017">
    <property type="entry name" value="OS05G0424000 PROTEIN-RELATED"/>
    <property type="match status" value="1"/>
</dbReference>
<sequence length="478" mass="52223">MSIALGKLFDLESQESGGSPLFMSPAPSTDPQPISGDKNGGDGGRIPVEEWLPITESRKGNVYTATFHLLCSGIGLQVILLPAAFAALGWVWGTIILTVGFVWKLYTTWLLVQLHEGVPGIRISRYVRLAIASFGVKLGKLLGIFPVMYLSGGACTILVITGGKSIQQLLQIMSVDNTAPLTSVQCFLVFSCIAMIMSQFPNLNSLFGVSLIGAFMGIAYCTVIWILPVASDSQRTQVSVSYATMDKSFVHIFNAIGLIALVYRGNNLVLEIQGTLPSDSKNPSCKTMWRAVMISHALVAICMFPLTFVVYWAYGDKIPATGGPVGNYLKLYTQEHSKRAACFIHLTFIFSCLCSYPINLMPACDNIEMVYITKKQKPASIIVRMMLRVFLSLVCFTIAVGFPFLPYLAVLIGAIALLVTFTYPCFMWISIKKPQRKSPMWLFNVLVGCLGASLSVLLLVASAMRLAQKGLHANFFSP</sequence>
<name>A0A178UTG7_ARATH</name>
<evidence type="ECO:0000256" key="5">
    <source>
        <dbReference type="ARBA" id="ARBA00022989"/>
    </source>
</evidence>
<dbReference type="ExpressionAtlas" id="A0A178UTG7">
    <property type="expression patterns" value="baseline and differential"/>
</dbReference>
<keyword evidence="5 8" id="KW-1133">Transmembrane helix</keyword>
<feature type="transmembrane region" description="Helical" evidence="8">
    <location>
        <begin position="248"/>
        <end position="270"/>
    </location>
</feature>
<evidence type="ECO:0000256" key="7">
    <source>
        <dbReference type="SAM" id="MobiDB-lite"/>
    </source>
</evidence>
<keyword evidence="3 8" id="KW-0812">Transmembrane</keyword>
<dbReference type="GO" id="GO:0016020">
    <property type="term" value="C:membrane"/>
    <property type="evidence" value="ECO:0007669"/>
    <property type="project" value="UniProtKB-SubCell"/>
</dbReference>
<feature type="transmembrane region" description="Helical" evidence="8">
    <location>
        <begin position="205"/>
        <end position="228"/>
    </location>
</feature>
<evidence type="ECO:0000256" key="8">
    <source>
        <dbReference type="SAM" id="Phobius"/>
    </source>
</evidence>
<dbReference type="EMBL" id="LR881469">
    <property type="protein sequence ID" value="CAD5330002.1"/>
    <property type="molecule type" value="Genomic_DNA"/>
</dbReference>
<evidence type="ECO:0000313" key="12">
    <source>
        <dbReference type="Proteomes" id="UP000078284"/>
    </source>
</evidence>
<feature type="region of interest" description="Disordered" evidence="7">
    <location>
        <begin position="15"/>
        <end position="43"/>
    </location>
</feature>